<keyword evidence="3" id="KW-0863">Zinc-finger</keyword>
<comment type="caution">
    <text evidence="6">The sequence shown here is derived from an EMBL/GenBank/DDBJ whole genome shotgun (WGS) entry which is preliminary data.</text>
</comment>
<organism evidence="6 7">
    <name type="scientific">Gigaspora margarita</name>
    <dbReference type="NCBI Taxonomy" id="4874"/>
    <lineage>
        <taxon>Eukaryota</taxon>
        <taxon>Fungi</taxon>
        <taxon>Fungi incertae sedis</taxon>
        <taxon>Mucoromycota</taxon>
        <taxon>Glomeromycotina</taxon>
        <taxon>Glomeromycetes</taxon>
        <taxon>Diversisporales</taxon>
        <taxon>Gigasporaceae</taxon>
        <taxon>Gigaspora</taxon>
    </lineage>
</organism>
<evidence type="ECO:0000313" key="6">
    <source>
        <dbReference type="EMBL" id="CAG8820055.1"/>
    </source>
</evidence>
<dbReference type="PANTHER" id="PTHR46481:SF10">
    <property type="entry name" value="ZINC FINGER BED DOMAIN-CONTAINING PROTEIN 39"/>
    <property type="match status" value="1"/>
</dbReference>
<keyword evidence="7" id="KW-1185">Reference proteome</keyword>
<dbReference type="SUPFAM" id="SSF140996">
    <property type="entry name" value="Hermes dimerisation domain"/>
    <property type="match status" value="1"/>
</dbReference>
<dbReference type="PANTHER" id="PTHR46481">
    <property type="entry name" value="ZINC FINGER BED DOMAIN-CONTAINING PROTEIN 4"/>
    <property type="match status" value="1"/>
</dbReference>
<name>A0ABN7W7Y2_GIGMA</name>
<gene>
    <name evidence="6" type="ORF">GMARGA_LOCUS27471</name>
</gene>
<dbReference type="Proteomes" id="UP000789901">
    <property type="component" value="Unassembled WGS sequence"/>
</dbReference>
<keyword evidence="2" id="KW-0479">Metal-binding</keyword>
<protein>
    <submittedName>
        <fullName evidence="6">28516_t:CDS:1</fullName>
    </submittedName>
</protein>
<reference evidence="6 7" key="1">
    <citation type="submission" date="2021-06" db="EMBL/GenBank/DDBJ databases">
        <authorList>
            <person name="Kallberg Y."/>
            <person name="Tangrot J."/>
            <person name="Rosling A."/>
        </authorList>
    </citation>
    <scope>NUCLEOTIDE SEQUENCE [LARGE SCALE GENOMIC DNA]</scope>
    <source>
        <strain evidence="6 7">120-4 pot B 10/14</strain>
    </source>
</reference>
<evidence type="ECO:0000313" key="7">
    <source>
        <dbReference type="Proteomes" id="UP000789901"/>
    </source>
</evidence>
<evidence type="ECO:0000256" key="2">
    <source>
        <dbReference type="ARBA" id="ARBA00022723"/>
    </source>
</evidence>
<evidence type="ECO:0000256" key="5">
    <source>
        <dbReference type="ARBA" id="ARBA00023242"/>
    </source>
</evidence>
<comment type="subcellular location">
    <subcellularLocation>
        <location evidence="1">Nucleus</location>
    </subcellularLocation>
</comment>
<dbReference type="EMBL" id="CAJVQB010033634">
    <property type="protein sequence ID" value="CAG8820055.1"/>
    <property type="molecule type" value="Genomic_DNA"/>
</dbReference>
<keyword evidence="5" id="KW-0539">Nucleus</keyword>
<evidence type="ECO:0000256" key="4">
    <source>
        <dbReference type="ARBA" id="ARBA00022833"/>
    </source>
</evidence>
<feature type="non-terminal residue" evidence="6">
    <location>
        <position position="1"/>
    </location>
</feature>
<dbReference type="InterPro" id="IPR052035">
    <property type="entry name" value="ZnF_BED_domain_contain"/>
</dbReference>
<proteinExistence type="predicted"/>
<evidence type="ECO:0000256" key="3">
    <source>
        <dbReference type="ARBA" id="ARBA00022771"/>
    </source>
</evidence>
<accession>A0ABN7W7Y2</accession>
<sequence>SPVSPYFLQKTIDNKMNMTKPSSSQQLLTFTPEMTISNQMLISAQKTKLHMLVAKWIVSDILPFLIISSESFATVLRYLNTNVDLPSCETIKSTIQSAFVIMQKDIKILLNQASTHILNLIVTSGLSPIRLLIEKVRNLVKAISASSSLTQELKELGQSVGEGISILLINDIVDTISSYIQNSTGSEFLKVAATQMSDKIQKYTNEIYDKTAFIAAILDP</sequence>
<keyword evidence="4" id="KW-0862">Zinc</keyword>
<evidence type="ECO:0000256" key="1">
    <source>
        <dbReference type="ARBA" id="ARBA00004123"/>
    </source>
</evidence>